<gene>
    <name evidence="1" type="ORF">RMSM_00070</name>
</gene>
<dbReference type="EMBL" id="ANOG01000008">
    <property type="protein sequence ID" value="EMI23009.1"/>
    <property type="molecule type" value="Genomic_DNA"/>
</dbReference>
<evidence type="ECO:0000313" key="2">
    <source>
        <dbReference type="Proteomes" id="UP000011991"/>
    </source>
</evidence>
<sequence>MPVTRQVTARKNILRLAEKERKQRFLRVFLRRVCQFRLTDRR</sequence>
<keyword evidence="2" id="KW-1185">Reference proteome</keyword>
<evidence type="ECO:0000313" key="1">
    <source>
        <dbReference type="EMBL" id="EMI23009.1"/>
    </source>
</evidence>
<proteinExistence type="predicted"/>
<organism evidence="1 2">
    <name type="scientific">Rhodopirellula maiorica SM1</name>
    <dbReference type="NCBI Taxonomy" id="1265738"/>
    <lineage>
        <taxon>Bacteria</taxon>
        <taxon>Pseudomonadati</taxon>
        <taxon>Planctomycetota</taxon>
        <taxon>Planctomycetia</taxon>
        <taxon>Pirellulales</taxon>
        <taxon>Pirellulaceae</taxon>
        <taxon>Novipirellula</taxon>
    </lineage>
</organism>
<protein>
    <submittedName>
        <fullName evidence="1">Uncharacterized protein</fullName>
    </submittedName>
</protein>
<comment type="caution">
    <text evidence="1">The sequence shown here is derived from an EMBL/GenBank/DDBJ whole genome shotgun (WGS) entry which is preliminary data.</text>
</comment>
<accession>M5S9Z8</accession>
<reference evidence="1 2" key="1">
    <citation type="journal article" date="2013" name="Mar. Genomics">
        <title>Expression of sulfatases in Rhodopirellula baltica and the diversity of sulfatases in the genus Rhodopirellula.</title>
        <authorList>
            <person name="Wegner C.E."/>
            <person name="Richter-Heitmann T."/>
            <person name="Klindworth A."/>
            <person name="Klockow C."/>
            <person name="Richter M."/>
            <person name="Achstetter T."/>
            <person name="Glockner F.O."/>
            <person name="Harder J."/>
        </authorList>
    </citation>
    <scope>NUCLEOTIDE SEQUENCE [LARGE SCALE GENOMIC DNA]</scope>
    <source>
        <strain evidence="1 2">SM1</strain>
    </source>
</reference>
<name>M5S9Z8_9BACT</name>
<dbReference type="AlphaFoldDB" id="M5S9Z8"/>
<dbReference type="Proteomes" id="UP000011991">
    <property type="component" value="Unassembled WGS sequence"/>
</dbReference>